<dbReference type="RefSeq" id="WP_386126542.1">
    <property type="nucleotide sequence ID" value="NZ_JBHTIL010000001.1"/>
</dbReference>
<protein>
    <submittedName>
        <fullName evidence="2">DUF3558 family protein</fullName>
    </submittedName>
</protein>
<feature type="region of interest" description="Disordered" evidence="1">
    <location>
        <begin position="49"/>
        <end position="87"/>
    </location>
</feature>
<reference evidence="3" key="1">
    <citation type="journal article" date="2019" name="Int. J. Syst. Evol. Microbiol.">
        <title>The Global Catalogue of Microorganisms (GCM) 10K type strain sequencing project: providing services to taxonomists for standard genome sequencing and annotation.</title>
        <authorList>
            <consortium name="The Broad Institute Genomics Platform"/>
            <consortium name="The Broad Institute Genome Sequencing Center for Infectious Disease"/>
            <person name="Wu L."/>
            <person name="Ma J."/>
        </authorList>
    </citation>
    <scope>NUCLEOTIDE SEQUENCE [LARGE SCALE GENOMIC DNA]</scope>
    <source>
        <strain evidence="3">CCUG 50873</strain>
    </source>
</reference>
<evidence type="ECO:0000256" key="1">
    <source>
        <dbReference type="SAM" id="MobiDB-lite"/>
    </source>
</evidence>
<proteinExistence type="predicted"/>
<dbReference type="Pfam" id="PF12079">
    <property type="entry name" value="DUF3558"/>
    <property type="match status" value="1"/>
</dbReference>
<keyword evidence="3" id="KW-1185">Reference proteome</keyword>
<dbReference type="InterPro" id="IPR024520">
    <property type="entry name" value="DUF3558"/>
</dbReference>
<dbReference type="Proteomes" id="UP001597068">
    <property type="component" value="Unassembled WGS sequence"/>
</dbReference>
<gene>
    <name evidence="2" type="ORF">ACFQ04_03025</name>
</gene>
<feature type="compositionally biased region" description="Low complexity" evidence="1">
    <location>
        <begin position="63"/>
        <end position="85"/>
    </location>
</feature>
<evidence type="ECO:0000313" key="3">
    <source>
        <dbReference type="Proteomes" id="UP001597068"/>
    </source>
</evidence>
<dbReference type="EMBL" id="JBHTIL010000001">
    <property type="protein sequence ID" value="MFD0924700.1"/>
    <property type="molecule type" value="Genomic_DNA"/>
</dbReference>
<comment type="caution">
    <text evidence="2">The sequence shown here is derived from an EMBL/GenBank/DDBJ whole genome shotgun (WGS) entry which is preliminary data.</text>
</comment>
<organism evidence="2 3">
    <name type="scientific">Williamsia deligens</name>
    <dbReference type="NCBI Taxonomy" id="321325"/>
    <lineage>
        <taxon>Bacteria</taxon>
        <taxon>Bacillati</taxon>
        <taxon>Actinomycetota</taxon>
        <taxon>Actinomycetes</taxon>
        <taxon>Mycobacteriales</taxon>
        <taxon>Nocardiaceae</taxon>
        <taxon>Williamsia</taxon>
    </lineage>
</organism>
<accession>A0ABW3G2P1</accession>
<sequence length="224" mass="23702">MAGQLSCPPICGRIPLPVLRAASMRASREDGCNDEVPCHHDLRRRGRVLVGGSGLRESDAPRSRPASSSTPVTAPATPVRPAEPTGSQLCGLFNSNDLAPLVYGDTTRGPTAESSGGLAGCRWPVSGSRKDFAMFLDKESGGNKRENYGEFAQVTMKVGGQQLVRTTTGATTCDAVVYGPQVPAFYYLRVKYEADKSVLKGQDPCKPTLSAVGVVLTKLGWSAT</sequence>
<evidence type="ECO:0000313" key="2">
    <source>
        <dbReference type="EMBL" id="MFD0924700.1"/>
    </source>
</evidence>
<name>A0ABW3G2P1_9NOCA</name>